<dbReference type="Proteomes" id="UP000317178">
    <property type="component" value="Chromosome"/>
</dbReference>
<reference evidence="1 2" key="1">
    <citation type="submission" date="2019-02" db="EMBL/GenBank/DDBJ databases">
        <title>Deep-cultivation of Planctomycetes and their phenomic and genomic characterization uncovers novel biology.</title>
        <authorList>
            <person name="Wiegand S."/>
            <person name="Jogler M."/>
            <person name="Boedeker C."/>
            <person name="Pinto D."/>
            <person name="Vollmers J."/>
            <person name="Rivas-Marin E."/>
            <person name="Kohn T."/>
            <person name="Peeters S.H."/>
            <person name="Heuer A."/>
            <person name="Rast P."/>
            <person name="Oberbeckmann S."/>
            <person name="Bunk B."/>
            <person name="Jeske O."/>
            <person name="Meyerdierks A."/>
            <person name="Storesund J.E."/>
            <person name="Kallscheuer N."/>
            <person name="Luecker S."/>
            <person name="Lage O.M."/>
            <person name="Pohl T."/>
            <person name="Merkel B.J."/>
            <person name="Hornburger P."/>
            <person name="Mueller R.-W."/>
            <person name="Bruemmer F."/>
            <person name="Labrenz M."/>
            <person name="Spormann A.M."/>
            <person name="Op den Camp H."/>
            <person name="Overmann J."/>
            <person name="Amann R."/>
            <person name="Jetten M.S.M."/>
            <person name="Mascher T."/>
            <person name="Medema M.H."/>
            <person name="Devos D.P."/>
            <person name="Kaster A.-K."/>
            <person name="Ovreas L."/>
            <person name="Rohde M."/>
            <person name="Galperin M.Y."/>
            <person name="Jogler C."/>
        </authorList>
    </citation>
    <scope>NUCLEOTIDE SEQUENCE [LARGE SCALE GENOMIC DNA]</scope>
    <source>
        <strain evidence="1 2">Pla110</strain>
    </source>
</reference>
<dbReference type="EMBL" id="CP036281">
    <property type="protein sequence ID" value="QDU81622.1"/>
    <property type="molecule type" value="Genomic_DNA"/>
</dbReference>
<dbReference type="KEGG" id="plon:Pla110_33650"/>
<keyword evidence="2" id="KW-1185">Reference proteome</keyword>
<name>A0A518CQW7_9PLAN</name>
<gene>
    <name evidence="1" type="ORF">Pla110_33650</name>
</gene>
<organism evidence="1 2">
    <name type="scientific">Polystyrenella longa</name>
    <dbReference type="NCBI Taxonomy" id="2528007"/>
    <lineage>
        <taxon>Bacteria</taxon>
        <taxon>Pseudomonadati</taxon>
        <taxon>Planctomycetota</taxon>
        <taxon>Planctomycetia</taxon>
        <taxon>Planctomycetales</taxon>
        <taxon>Planctomycetaceae</taxon>
        <taxon>Polystyrenella</taxon>
    </lineage>
</organism>
<sequence>MWLLLCRMIGHCFWLSDSSIRLGVPHQELEDILQTLIEKEEFNCLKSVRQIEQRLSFNFN</sequence>
<evidence type="ECO:0000313" key="1">
    <source>
        <dbReference type="EMBL" id="QDU81622.1"/>
    </source>
</evidence>
<evidence type="ECO:0000313" key="2">
    <source>
        <dbReference type="Proteomes" id="UP000317178"/>
    </source>
</evidence>
<protein>
    <submittedName>
        <fullName evidence="1">Uncharacterized protein</fullName>
    </submittedName>
</protein>
<proteinExistence type="predicted"/>
<dbReference type="AlphaFoldDB" id="A0A518CQW7"/>
<accession>A0A518CQW7</accession>